<organism evidence="1 2">
    <name type="scientific">Sphingobacterium faecale</name>
    <dbReference type="NCBI Taxonomy" id="2803775"/>
    <lineage>
        <taxon>Bacteria</taxon>
        <taxon>Pseudomonadati</taxon>
        <taxon>Bacteroidota</taxon>
        <taxon>Sphingobacteriia</taxon>
        <taxon>Sphingobacteriales</taxon>
        <taxon>Sphingobacteriaceae</taxon>
        <taxon>Sphingobacterium</taxon>
    </lineage>
</organism>
<comment type="caution">
    <text evidence="1">The sequence shown here is derived from an EMBL/GenBank/DDBJ whole genome shotgun (WGS) entry which is preliminary data.</text>
</comment>
<dbReference type="InterPro" id="IPR010994">
    <property type="entry name" value="RuvA_2-like"/>
</dbReference>
<dbReference type="EMBL" id="JAERTY010000005">
    <property type="protein sequence ID" value="MBL1409112.1"/>
    <property type="molecule type" value="Genomic_DNA"/>
</dbReference>
<gene>
    <name evidence="1" type="ORF">JKG61_10150</name>
</gene>
<evidence type="ECO:0000313" key="1">
    <source>
        <dbReference type="EMBL" id="MBL1409112.1"/>
    </source>
</evidence>
<evidence type="ECO:0000313" key="2">
    <source>
        <dbReference type="Proteomes" id="UP000625283"/>
    </source>
</evidence>
<dbReference type="RefSeq" id="WP_202102870.1">
    <property type="nucleotide sequence ID" value="NZ_JAERTY010000005.1"/>
</dbReference>
<dbReference type="PANTHER" id="PTHR21180:SF32">
    <property type="entry name" value="ENDONUCLEASE_EXONUCLEASE_PHOSPHATASE FAMILY DOMAIN-CONTAINING PROTEIN 1"/>
    <property type="match status" value="1"/>
</dbReference>
<dbReference type="SUPFAM" id="SSF47781">
    <property type="entry name" value="RuvA domain 2-like"/>
    <property type="match status" value="3"/>
</dbReference>
<reference evidence="1 2" key="1">
    <citation type="submission" date="2021-01" db="EMBL/GenBank/DDBJ databases">
        <title>C459-1 draft genome sequence.</title>
        <authorList>
            <person name="Zhang X.-F."/>
        </authorList>
    </citation>
    <scope>NUCLEOTIDE SEQUENCE [LARGE SCALE GENOMIC DNA]</scope>
    <source>
        <strain evidence="2">C459-1</strain>
    </source>
</reference>
<dbReference type="Proteomes" id="UP000625283">
    <property type="component" value="Unassembled WGS sequence"/>
</dbReference>
<name>A0ABS1R332_9SPHI</name>
<sequence length="307" mass="35101">MKKFFRYFELSLAEQRGFIALSGLVLCLLAVPTINKIVRQEEDLSYALVLLDRRGTDEKKFVNKEEDVTKGVIEKVMPIADFDPNGLSIEKWQKLGLSQNQAQVIKNYEAKGGRFFSKEDLARVYSISRSEYERLAPHVKIDQSKLTEARKGNFLAASDNRRKVEKSIPSVDRKKQMLDVMQADSADWVTLKGIGPVFAKRIINYKNALGGFNSVDQISEVYGLPPETYARIKDQLYLSSDSKIKTIDINTCSIDELSKHPYISKKQAQWIVNYRTQHGVYTDLSSLEGIALLDQDFLRKIEPYLKF</sequence>
<accession>A0ABS1R332</accession>
<dbReference type="Gene3D" id="1.10.150.280">
    <property type="entry name" value="AF1531-like domain"/>
    <property type="match status" value="2"/>
</dbReference>
<dbReference type="InterPro" id="IPR051675">
    <property type="entry name" value="Endo/Exo/Phosphatase_dom_1"/>
</dbReference>
<keyword evidence="2" id="KW-1185">Reference proteome</keyword>
<dbReference type="PANTHER" id="PTHR21180">
    <property type="entry name" value="ENDONUCLEASE/EXONUCLEASE/PHOSPHATASE FAMILY DOMAIN-CONTAINING PROTEIN 1"/>
    <property type="match status" value="1"/>
</dbReference>
<dbReference type="Pfam" id="PF12836">
    <property type="entry name" value="HHH_3"/>
    <property type="match status" value="2"/>
</dbReference>
<proteinExistence type="predicted"/>
<protein>
    <submittedName>
        <fullName evidence="1">Helix-hairpin-helix domain-containing protein</fullName>
    </submittedName>
</protein>